<dbReference type="InterPro" id="IPR043734">
    <property type="entry name" value="DUF5678"/>
</dbReference>
<evidence type="ECO:0000313" key="3">
    <source>
        <dbReference type="Proteomes" id="UP000177913"/>
    </source>
</evidence>
<name>A0A1F7GWC0_9BACT</name>
<feature type="domain" description="DUF5678" evidence="1">
    <location>
        <begin position="10"/>
        <end position="58"/>
    </location>
</feature>
<evidence type="ECO:0000313" key="2">
    <source>
        <dbReference type="EMBL" id="OGK23390.1"/>
    </source>
</evidence>
<proteinExistence type="predicted"/>
<dbReference type="Pfam" id="PF18929">
    <property type="entry name" value="DUF5678"/>
    <property type="match status" value="1"/>
</dbReference>
<dbReference type="Proteomes" id="UP000177913">
    <property type="component" value="Unassembled WGS sequence"/>
</dbReference>
<accession>A0A1F7GWC0</accession>
<comment type="caution">
    <text evidence="2">The sequence shown here is derived from an EMBL/GenBank/DDBJ whole genome shotgun (WGS) entry which is preliminary data.</text>
</comment>
<sequence>MKTYIDLTNTVKKYKGKWVVFDANLKNIVTYAATAKKAYDKAIKKGFEKPTLFKVPQKNIPYFGICINDKA</sequence>
<dbReference type="AlphaFoldDB" id="A0A1F7GWC0"/>
<protein>
    <recommendedName>
        <fullName evidence="1">DUF5678 domain-containing protein</fullName>
    </recommendedName>
</protein>
<evidence type="ECO:0000259" key="1">
    <source>
        <dbReference type="Pfam" id="PF18929"/>
    </source>
</evidence>
<reference evidence="2 3" key="1">
    <citation type="journal article" date="2016" name="Nat. Commun.">
        <title>Thousands of microbial genomes shed light on interconnected biogeochemical processes in an aquifer system.</title>
        <authorList>
            <person name="Anantharaman K."/>
            <person name="Brown C.T."/>
            <person name="Hug L.A."/>
            <person name="Sharon I."/>
            <person name="Castelle C.J."/>
            <person name="Probst A.J."/>
            <person name="Thomas B.C."/>
            <person name="Singh A."/>
            <person name="Wilkins M.J."/>
            <person name="Karaoz U."/>
            <person name="Brodie E.L."/>
            <person name="Williams K.H."/>
            <person name="Hubbard S.S."/>
            <person name="Banfield J.F."/>
        </authorList>
    </citation>
    <scope>NUCLEOTIDE SEQUENCE [LARGE SCALE GENOMIC DNA]</scope>
</reference>
<organism evidence="2 3">
    <name type="scientific">Candidatus Roizmanbacteria bacterium RIFCSPHIGHO2_02_FULL_38_11</name>
    <dbReference type="NCBI Taxonomy" id="1802039"/>
    <lineage>
        <taxon>Bacteria</taxon>
        <taxon>Candidatus Roizmaniibacteriota</taxon>
    </lineage>
</organism>
<dbReference type="EMBL" id="MFZO01000047">
    <property type="protein sequence ID" value="OGK23390.1"/>
    <property type="molecule type" value="Genomic_DNA"/>
</dbReference>
<gene>
    <name evidence="2" type="ORF">A3C25_01840</name>
</gene>